<evidence type="ECO:0000256" key="1">
    <source>
        <dbReference type="SAM" id="MobiDB-lite"/>
    </source>
</evidence>
<feature type="compositionally biased region" description="Low complexity" evidence="1">
    <location>
        <begin position="124"/>
        <end position="143"/>
    </location>
</feature>
<feature type="region of interest" description="Disordered" evidence="1">
    <location>
        <begin position="83"/>
        <end position="201"/>
    </location>
</feature>
<reference evidence="2" key="1">
    <citation type="submission" date="2023-01" db="EMBL/GenBank/DDBJ databases">
        <title>The growth and conidiation of Purpureocillium lavendulum are regulated by nitrogen source and histone H3K14 acetylation.</title>
        <authorList>
            <person name="Tang P."/>
            <person name="Han J."/>
            <person name="Zhang C."/>
            <person name="Tang P."/>
            <person name="Qi F."/>
            <person name="Zhang K."/>
            <person name="Liang L."/>
        </authorList>
    </citation>
    <scope>NUCLEOTIDE SEQUENCE</scope>
    <source>
        <strain evidence="2">YMF1.00683</strain>
    </source>
</reference>
<evidence type="ECO:0000313" key="2">
    <source>
        <dbReference type="EMBL" id="KAJ6436397.1"/>
    </source>
</evidence>
<feature type="compositionally biased region" description="Polar residues" evidence="1">
    <location>
        <begin position="160"/>
        <end position="201"/>
    </location>
</feature>
<keyword evidence="3" id="KW-1185">Reference proteome</keyword>
<gene>
    <name evidence="2" type="ORF">O9K51_11111</name>
</gene>
<accession>A0AB34FCU9</accession>
<protein>
    <submittedName>
        <fullName evidence="2">Uncharacterized protein</fullName>
    </submittedName>
</protein>
<dbReference type="EMBL" id="JAQHRD010000023">
    <property type="protein sequence ID" value="KAJ6436397.1"/>
    <property type="molecule type" value="Genomic_DNA"/>
</dbReference>
<proteinExistence type="predicted"/>
<sequence length="201" mass="22309">MLLAPSSSSGFRVCAWLYSACWYTGPHRPNHSAWVDNVNLKPPAINNGGQIRPYWGPQRRPSAWNPTVQRDCKSCCVKRSCGLKRPNDNAKQQNRGSAESENNAKRQSDNAKQQSRSSAESGYSAKQQSNNAKQQSNNAKQQSRSGAESENNAKQRSDNARQQSDNAKQQSNRRNPRLSTNTSLRAIIMSSRSFGSNKIPA</sequence>
<dbReference type="AlphaFoldDB" id="A0AB34FCU9"/>
<name>A0AB34FCU9_9HYPO</name>
<feature type="compositionally biased region" description="Polar residues" evidence="1">
    <location>
        <begin position="89"/>
        <end position="101"/>
    </location>
</feature>
<feature type="compositionally biased region" description="Polar residues" evidence="1">
    <location>
        <begin position="110"/>
        <end position="121"/>
    </location>
</feature>
<organism evidence="2 3">
    <name type="scientific">Purpureocillium lavendulum</name>
    <dbReference type="NCBI Taxonomy" id="1247861"/>
    <lineage>
        <taxon>Eukaryota</taxon>
        <taxon>Fungi</taxon>
        <taxon>Dikarya</taxon>
        <taxon>Ascomycota</taxon>
        <taxon>Pezizomycotina</taxon>
        <taxon>Sordariomycetes</taxon>
        <taxon>Hypocreomycetidae</taxon>
        <taxon>Hypocreales</taxon>
        <taxon>Ophiocordycipitaceae</taxon>
        <taxon>Purpureocillium</taxon>
    </lineage>
</organism>
<dbReference type="Proteomes" id="UP001163105">
    <property type="component" value="Unassembled WGS sequence"/>
</dbReference>
<comment type="caution">
    <text evidence="2">The sequence shown here is derived from an EMBL/GenBank/DDBJ whole genome shotgun (WGS) entry which is preliminary data.</text>
</comment>
<evidence type="ECO:0000313" key="3">
    <source>
        <dbReference type="Proteomes" id="UP001163105"/>
    </source>
</evidence>